<keyword evidence="3" id="KW-1185">Reference proteome</keyword>
<dbReference type="KEGG" id="muc:MuYL_4457"/>
<reference evidence="2 3" key="1">
    <citation type="submission" date="2017-08" db="EMBL/GenBank/DDBJ databases">
        <title>Complete genome sequence of Mucilaginibacter sp. strain BJC16-A31.</title>
        <authorList>
            <consortium name="Henan University of Science and Technology"/>
            <person name="You X."/>
        </authorList>
    </citation>
    <scope>NUCLEOTIDE SEQUENCE [LARGE SCALE GENOMIC DNA]</scope>
    <source>
        <strain evidence="2 3">BJC16-A31</strain>
    </source>
</reference>
<dbReference type="SUPFAM" id="SSF47413">
    <property type="entry name" value="lambda repressor-like DNA-binding domains"/>
    <property type="match status" value="1"/>
</dbReference>
<proteinExistence type="predicted"/>
<gene>
    <name evidence="2" type="ORF">MuYL_4457</name>
</gene>
<accession>A0A223P2M8</accession>
<dbReference type="AlphaFoldDB" id="A0A223P2M8"/>
<dbReference type="SMART" id="SM00530">
    <property type="entry name" value="HTH_XRE"/>
    <property type="match status" value="1"/>
</dbReference>
<dbReference type="EMBL" id="CP022743">
    <property type="protein sequence ID" value="ASU36342.1"/>
    <property type="molecule type" value="Genomic_DNA"/>
</dbReference>
<name>A0A223P2M8_9SPHI</name>
<evidence type="ECO:0000313" key="2">
    <source>
        <dbReference type="EMBL" id="ASU36342.1"/>
    </source>
</evidence>
<dbReference type="InterPro" id="IPR010982">
    <property type="entry name" value="Lambda_DNA-bd_dom_sf"/>
</dbReference>
<protein>
    <recommendedName>
        <fullName evidence="1">HTH cro/C1-type domain-containing protein</fullName>
    </recommendedName>
</protein>
<dbReference type="Pfam" id="PF01381">
    <property type="entry name" value="HTH_3"/>
    <property type="match status" value="1"/>
</dbReference>
<organism evidence="2 3">
    <name type="scientific">Mucilaginibacter xinganensis</name>
    <dbReference type="NCBI Taxonomy" id="1234841"/>
    <lineage>
        <taxon>Bacteria</taxon>
        <taxon>Pseudomonadati</taxon>
        <taxon>Bacteroidota</taxon>
        <taxon>Sphingobacteriia</taxon>
        <taxon>Sphingobacteriales</taxon>
        <taxon>Sphingobacteriaceae</taxon>
        <taxon>Mucilaginibacter</taxon>
    </lineage>
</organism>
<dbReference type="GO" id="GO:0003677">
    <property type="term" value="F:DNA binding"/>
    <property type="evidence" value="ECO:0007669"/>
    <property type="project" value="InterPro"/>
</dbReference>
<evidence type="ECO:0000313" key="3">
    <source>
        <dbReference type="Proteomes" id="UP000215002"/>
    </source>
</evidence>
<evidence type="ECO:0000259" key="1">
    <source>
        <dbReference type="PROSITE" id="PS50943"/>
    </source>
</evidence>
<dbReference type="Proteomes" id="UP000215002">
    <property type="component" value="Chromosome"/>
</dbReference>
<dbReference type="Gene3D" id="1.10.260.40">
    <property type="entry name" value="lambda repressor-like DNA-binding domains"/>
    <property type="match status" value="1"/>
</dbReference>
<feature type="domain" description="HTH cro/C1-type" evidence="1">
    <location>
        <begin position="44"/>
        <end position="82"/>
    </location>
</feature>
<dbReference type="PROSITE" id="PS50943">
    <property type="entry name" value="HTH_CROC1"/>
    <property type="match status" value="1"/>
</dbReference>
<dbReference type="InterPro" id="IPR001387">
    <property type="entry name" value="Cro/C1-type_HTH"/>
</dbReference>
<sequence>MSPPDSANIHHCMVVRSILPYRKVVRKPPRVLFPKSLDTLGDHVRTARLQRGLLQRDVAKIVNVSEDSVTYWENGRAIPQIQHYPLIIAFLGYYPFTHETDSIAGKLKQLRFCLGYSYEQCGEVFVVNASTIRAWELCHNLPSKSKQSLIQARWRSLPDFLTKKTT</sequence>
<dbReference type="CDD" id="cd00093">
    <property type="entry name" value="HTH_XRE"/>
    <property type="match status" value="1"/>
</dbReference>